<protein>
    <submittedName>
        <fullName evidence="1">Uncharacterized protein</fullName>
    </submittedName>
</protein>
<dbReference type="EMBL" id="DUZY01000008">
    <property type="protein sequence ID" value="DAD46425.1"/>
    <property type="molecule type" value="Genomic_DNA"/>
</dbReference>
<accession>A0A822ZSQ5</accession>
<proteinExistence type="predicted"/>
<gene>
    <name evidence="1" type="ORF">HUJ06_016362</name>
</gene>
<evidence type="ECO:0000313" key="1">
    <source>
        <dbReference type="EMBL" id="DAD46425.1"/>
    </source>
</evidence>
<keyword evidence="2" id="KW-1185">Reference proteome</keyword>
<name>A0A822ZSQ5_NELNU</name>
<dbReference type="AlphaFoldDB" id="A0A822ZSQ5"/>
<organism evidence="1 2">
    <name type="scientific">Nelumbo nucifera</name>
    <name type="common">Sacred lotus</name>
    <dbReference type="NCBI Taxonomy" id="4432"/>
    <lineage>
        <taxon>Eukaryota</taxon>
        <taxon>Viridiplantae</taxon>
        <taxon>Streptophyta</taxon>
        <taxon>Embryophyta</taxon>
        <taxon>Tracheophyta</taxon>
        <taxon>Spermatophyta</taxon>
        <taxon>Magnoliopsida</taxon>
        <taxon>Proteales</taxon>
        <taxon>Nelumbonaceae</taxon>
        <taxon>Nelumbo</taxon>
    </lineage>
</organism>
<sequence>MENHQSKMVNSRTREAYMDTFSGLNPFITVFERLEDIVRACSTNPDIEGMRLDPKTCSWTALNECPGSESTNLASSVKQIDWDYGVLVGTGLHSLLVTPLVDGLTDFFIHPSM</sequence>
<evidence type="ECO:0000313" key="2">
    <source>
        <dbReference type="Proteomes" id="UP000607653"/>
    </source>
</evidence>
<dbReference type="Proteomes" id="UP000607653">
    <property type="component" value="Unassembled WGS sequence"/>
</dbReference>
<comment type="caution">
    <text evidence="1">The sequence shown here is derived from an EMBL/GenBank/DDBJ whole genome shotgun (WGS) entry which is preliminary data.</text>
</comment>
<reference evidence="1 2" key="1">
    <citation type="journal article" date="2020" name="Mol. Biol. Evol.">
        <title>Distinct Expression and Methylation Patterns for Genes with Different Fates following a Single Whole-Genome Duplication in Flowering Plants.</title>
        <authorList>
            <person name="Shi T."/>
            <person name="Rahmani R.S."/>
            <person name="Gugger P.F."/>
            <person name="Wang M."/>
            <person name="Li H."/>
            <person name="Zhang Y."/>
            <person name="Li Z."/>
            <person name="Wang Q."/>
            <person name="Van de Peer Y."/>
            <person name="Marchal K."/>
            <person name="Chen J."/>
        </authorList>
    </citation>
    <scope>NUCLEOTIDE SEQUENCE [LARGE SCALE GENOMIC DNA]</scope>
    <source>
        <tissue evidence="1">Leaf</tissue>
    </source>
</reference>